<name>A0ABX0Y3D5_9ACTN</name>
<feature type="domain" description="NAD(P)-binding" evidence="1">
    <location>
        <begin position="9"/>
        <end position="154"/>
    </location>
</feature>
<reference evidence="2 3" key="1">
    <citation type="submission" date="2020-03" db="EMBL/GenBank/DDBJ databases">
        <title>WGS of the type strain of Planosporangium spp.</title>
        <authorList>
            <person name="Thawai C."/>
        </authorList>
    </citation>
    <scope>NUCLEOTIDE SEQUENCE [LARGE SCALE GENOMIC DNA]</scope>
    <source>
        <strain evidence="2 3">TBRC 5610</strain>
    </source>
</reference>
<dbReference type="EMBL" id="JAATVY010000023">
    <property type="protein sequence ID" value="NJC72900.1"/>
    <property type="molecule type" value="Genomic_DNA"/>
</dbReference>
<sequence length="266" mass="28804">MSERILVTGGTGLLGRQVAVRLLAAGREVRVMSRRPRAAHDGGRYEWAIADLRSGRGVGEAVAGVDVIVHCATAFGRGAEVDVARTVVEAAQRADVPHLVYISIVGVDRVPLGYYRAKLAAERLIEHSGLPYTILRATQFHDLVRTMLAAAAKSPVMPVPDLSFQPVDVSEVATRLAELALGDPVAHAPDFAGPQVRAARELAGSYLRATGRRRPILPVRLPGMVFRAYRRGGNLAPEHAAGKITFEECLTRHADPTRVSYRGRLR</sequence>
<evidence type="ECO:0000313" key="2">
    <source>
        <dbReference type="EMBL" id="NJC72900.1"/>
    </source>
</evidence>
<gene>
    <name evidence="2" type="ORF">HC031_24745</name>
</gene>
<dbReference type="SUPFAM" id="SSF51735">
    <property type="entry name" value="NAD(P)-binding Rossmann-fold domains"/>
    <property type="match status" value="1"/>
</dbReference>
<dbReference type="PANTHER" id="PTHR12126">
    <property type="entry name" value="NADH-UBIQUINONE OXIDOREDUCTASE 39 KDA SUBUNIT-RELATED"/>
    <property type="match status" value="1"/>
</dbReference>
<dbReference type="InterPro" id="IPR016040">
    <property type="entry name" value="NAD(P)-bd_dom"/>
</dbReference>
<protein>
    <submittedName>
        <fullName evidence="2">NAD(P)H-binding protein</fullName>
    </submittedName>
</protein>
<accession>A0ABX0Y3D5</accession>
<dbReference type="Pfam" id="PF13460">
    <property type="entry name" value="NAD_binding_10"/>
    <property type="match status" value="1"/>
</dbReference>
<organism evidence="2 3">
    <name type="scientific">Planosporangium thailandense</name>
    <dbReference type="NCBI Taxonomy" id="765197"/>
    <lineage>
        <taxon>Bacteria</taxon>
        <taxon>Bacillati</taxon>
        <taxon>Actinomycetota</taxon>
        <taxon>Actinomycetes</taxon>
        <taxon>Micromonosporales</taxon>
        <taxon>Micromonosporaceae</taxon>
        <taxon>Planosporangium</taxon>
    </lineage>
</organism>
<evidence type="ECO:0000313" key="3">
    <source>
        <dbReference type="Proteomes" id="UP000722989"/>
    </source>
</evidence>
<comment type="caution">
    <text evidence="2">The sequence shown here is derived from an EMBL/GenBank/DDBJ whole genome shotgun (WGS) entry which is preliminary data.</text>
</comment>
<evidence type="ECO:0000259" key="1">
    <source>
        <dbReference type="Pfam" id="PF13460"/>
    </source>
</evidence>
<keyword evidence="3" id="KW-1185">Reference proteome</keyword>
<dbReference type="RefSeq" id="WP_167927813.1">
    <property type="nucleotide sequence ID" value="NZ_JAATVY010000023.1"/>
</dbReference>
<dbReference type="Proteomes" id="UP000722989">
    <property type="component" value="Unassembled WGS sequence"/>
</dbReference>
<dbReference type="Gene3D" id="3.40.50.720">
    <property type="entry name" value="NAD(P)-binding Rossmann-like Domain"/>
    <property type="match status" value="1"/>
</dbReference>
<dbReference type="InterPro" id="IPR051207">
    <property type="entry name" value="ComplexI_NDUFA9_subunit"/>
</dbReference>
<dbReference type="PANTHER" id="PTHR12126:SF11">
    <property type="entry name" value="NADH DEHYDROGENASE [UBIQUINONE] 1 ALPHA SUBCOMPLEX SUBUNIT 9, MITOCHONDRIAL"/>
    <property type="match status" value="1"/>
</dbReference>
<dbReference type="InterPro" id="IPR036291">
    <property type="entry name" value="NAD(P)-bd_dom_sf"/>
</dbReference>
<proteinExistence type="predicted"/>